<proteinExistence type="predicted"/>
<dbReference type="AlphaFoldDB" id="A0A7S2S9U6"/>
<evidence type="ECO:0000313" key="1">
    <source>
        <dbReference type="EMBL" id="CAD9693722.1"/>
    </source>
</evidence>
<name>A0A7S2S9U6_9STRA</name>
<organism evidence="1">
    <name type="scientific">Mucochytrium quahogii</name>
    <dbReference type="NCBI Taxonomy" id="96639"/>
    <lineage>
        <taxon>Eukaryota</taxon>
        <taxon>Sar</taxon>
        <taxon>Stramenopiles</taxon>
        <taxon>Bigyra</taxon>
        <taxon>Labyrinthulomycetes</taxon>
        <taxon>Thraustochytrida</taxon>
        <taxon>Thraustochytriidae</taxon>
        <taxon>Mucochytrium</taxon>
    </lineage>
</organism>
<sequence length="546" mass="60522">MKFAFYLATSIPLISGLGNVNRLGNVNSFIPTLPRGFSLEDHTSAECNSFINGTGDDYISQLTACSILQNHIHMGILDAWKKPDGDLTKIQQAFNTSARFEMLQDGCFKMTVRKTFEERRTSFASTEEYLSTLTKSYGVSVDVKGSYGAITAEVGYQREQESVKSMAGLHSYSKAEYSSRVISATLKNTCLRETCNTNGKKCTKRYLTPAVLSLVEGMVNDPSNGDKVSTFLTMYGVFLPNQWHYGASNFTEVEVKFDKESEAKSETISNALNAAVSYVDPTSSASVETQIKNKFEEVAKSDKETTQLDYTSKVVGPCGKVGWSSTSYDACLDILMEPESWVSPLEIGGYTTIIEAVAAKAETLKTLTRTTYYTARGCARVNGHDGEMVYRHPTKELFMQCEISSDDKSDSCSFKKLGPKTNFISLHGQRLLQSQAQLTSGTQVVRLSHLDGKQFGVLDRGLCHHKTSPVRAVPNQGHCGSIHWFIMNDAILCEDTKNCVRVKDGQTTLAHIYHYDENQEYPSLEVIHGITKDFDGYPEVCTPSQR</sequence>
<gene>
    <name evidence="1" type="ORF">QSP1433_LOCUS11825</name>
</gene>
<protein>
    <submittedName>
        <fullName evidence="1">Uncharacterized protein</fullName>
    </submittedName>
</protein>
<reference evidence="1" key="1">
    <citation type="submission" date="2021-01" db="EMBL/GenBank/DDBJ databases">
        <authorList>
            <person name="Corre E."/>
            <person name="Pelletier E."/>
            <person name="Niang G."/>
            <person name="Scheremetjew M."/>
            <person name="Finn R."/>
            <person name="Kale V."/>
            <person name="Holt S."/>
            <person name="Cochrane G."/>
            <person name="Meng A."/>
            <person name="Brown T."/>
            <person name="Cohen L."/>
        </authorList>
    </citation>
    <scope>NUCLEOTIDE SEQUENCE</scope>
    <source>
        <strain evidence="1">NY070348D</strain>
    </source>
</reference>
<accession>A0A7S2S9U6</accession>
<dbReference type="EMBL" id="HBHK01018748">
    <property type="protein sequence ID" value="CAD9693722.1"/>
    <property type="molecule type" value="Transcribed_RNA"/>
</dbReference>